<dbReference type="CDD" id="cd09999">
    <property type="entry name" value="Arginase-like_1"/>
    <property type="match status" value="1"/>
</dbReference>
<protein>
    <submittedName>
        <fullName evidence="5">Arginase family protein</fullName>
    </submittedName>
</protein>
<evidence type="ECO:0000256" key="2">
    <source>
        <dbReference type="ARBA" id="ARBA00022801"/>
    </source>
</evidence>
<dbReference type="Pfam" id="PF00491">
    <property type="entry name" value="Arginase"/>
    <property type="match status" value="1"/>
</dbReference>
<dbReference type="GO" id="GO:0004053">
    <property type="term" value="F:arginase activity"/>
    <property type="evidence" value="ECO:0007669"/>
    <property type="project" value="TreeGrafter"/>
</dbReference>
<dbReference type="Gene3D" id="3.40.800.10">
    <property type="entry name" value="Ureohydrolase domain"/>
    <property type="match status" value="1"/>
</dbReference>
<dbReference type="GO" id="GO:0005829">
    <property type="term" value="C:cytosol"/>
    <property type="evidence" value="ECO:0007669"/>
    <property type="project" value="TreeGrafter"/>
</dbReference>
<dbReference type="AlphaFoldDB" id="A0A345HJ74"/>
<evidence type="ECO:0000313" key="5">
    <source>
        <dbReference type="EMBL" id="AXG76748.1"/>
    </source>
</evidence>
<dbReference type="PROSITE" id="PS51409">
    <property type="entry name" value="ARGINASE_2"/>
    <property type="match status" value="1"/>
</dbReference>
<accession>A0A345HJ74</accession>
<dbReference type="RefSeq" id="WP_114658127.1">
    <property type="nucleotide sequence ID" value="NZ_CP031194.1"/>
</dbReference>
<evidence type="ECO:0000313" key="6">
    <source>
        <dbReference type="Proteomes" id="UP000253868"/>
    </source>
</evidence>
<dbReference type="PANTHER" id="PTHR43782">
    <property type="entry name" value="ARGINASE"/>
    <property type="match status" value="1"/>
</dbReference>
<dbReference type="InterPro" id="IPR006035">
    <property type="entry name" value="Ureohydrolase"/>
</dbReference>
<organism evidence="5 6">
    <name type="scientific">Streptomyces paludis</name>
    <dbReference type="NCBI Taxonomy" id="2282738"/>
    <lineage>
        <taxon>Bacteria</taxon>
        <taxon>Bacillati</taxon>
        <taxon>Actinomycetota</taxon>
        <taxon>Actinomycetes</taxon>
        <taxon>Kitasatosporales</taxon>
        <taxon>Streptomycetaceae</taxon>
        <taxon>Streptomyces</taxon>
    </lineage>
</organism>
<keyword evidence="3" id="KW-0464">Manganese</keyword>
<dbReference type="KEGG" id="spad:DVK44_02590"/>
<evidence type="ECO:0000256" key="1">
    <source>
        <dbReference type="ARBA" id="ARBA00022723"/>
    </source>
</evidence>
<gene>
    <name evidence="5" type="ORF">DVK44_02590</name>
</gene>
<dbReference type="GO" id="GO:0030145">
    <property type="term" value="F:manganese ion binding"/>
    <property type="evidence" value="ECO:0007669"/>
    <property type="project" value="TreeGrafter"/>
</dbReference>
<dbReference type="OrthoDB" id="7331788at2"/>
<dbReference type="PRINTS" id="PR00116">
    <property type="entry name" value="ARGINASE"/>
</dbReference>
<dbReference type="Proteomes" id="UP000253868">
    <property type="component" value="Chromosome"/>
</dbReference>
<reference evidence="6" key="1">
    <citation type="submission" date="2018-07" db="EMBL/GenBank/DDBJ databases">
        <authorList>
            <person name="Zhao J."/>
        </authorList>
    </citation>
    <scope>NUCLEOTIDE SEQUENCE [LARGE SCALE GENOMIC DNA]</scope>
    <source>
        <strain evidence="6">GSSD-12</strain>
    </source>
</reference>
<evidence type="ECO:0000256" key="4">
    <source>
        <dbReference type="PROSITE-ProRule" id="PRU00742"/>
    </source>
</evidence>
<dbReference type="EMBL" id="CP031194">
    <property type="protein sequence ID" value="AXG76748.1"/>
    <property type="molecule type" value="Genomic_DNA"/>
</dbReference>
<keyword evidence="1" id="KW-0479">Metal-binding</keyword>
<keyword evidence="2" id="KW-0378">Hydrolase</keyword>
<dbReference type="PANTHER" id="PTHR43782:SF3">
    <property type="entry name" value="ARGINASE"/>
    <property type="match status" value="1"/>
</dbReference>
<keyword evidence="6" id="KW-1185">Reference proteome</keyword>
<sequence length="309" mass="33027">MPHTTAPADTYRGPGDHLRLLWPQWQGAGAAAVKELAPEFPLGIARRGYALGTKVLEAILPPHEGPTATVPVTMSDDGLEERDGVEAKAVVLKQLASALDVIRAHDPARITTLGGECAVSVAPFAELARRYGDDLAVIWIDSHPDVATPSSAYRGYHAMAVTALTGHGDNDIRKLLPATVAADRLALVGLHEWTDDDFPNIAAWGIHPFSPDQLRATTGPLLDWLRATGCTRVAVHFDVDTIDSSEIGLGLGFVPGGLTSSEVRRIVTDIDKAADIVGLTIAEFIPRQVMRLQQILSGFPLLQNSSPAH</sequence>
<proteinExistence type="inferred from homology"/>
<dbReference type="SUPFAM" id="SSF52768">
    <property type="entry name" value="Arginase/deacetylase"/>
    <property type="match status" value="1"/>
</dbReference>
<dbReference type="InterPro" id="IPR023696">
    <property type="entry name" value="Ureohydrolase_dom_sf"/>
</dbReference>
<name>A0A345HJ74_9ACTN</name>
<comment type="similarity">
    <text evidence="4">Belongs to the arginase family.</text>
</comment>
<evidence type="ECO:0000256" key="3">
    <source>
        <dbReference type="ARBA" id="ARBA00023211"/>
    </source>
</evidence>